<dbReference type="PANTHER" id="PTHR43852:SF2">
    <property type="entry name" value="PROTEIN ADENYLYLTRANSFERASE MNTA"/>
    <property type="match status" value="1"/>
</dbReference>
<evidence type="ECO:0000313" key="3">
    <source>
        <dbReference type="Proteomes" id="UP000075324"/>
    </source>
</evidence>
<reference evidence="2 3" key="1">
    <citation type="submission" date="2016-01" db="EMBL/GenBank/DDBJ databases">
        <title>Draft Genome Sequences of Seven Thermophilic Sporeformers Isolated from Foods.</title>
        <authorList>
            <person name="Berendsen E.M."/>
            <person name="Wells-Bennik M.H."/>
            <person name="Krawcyk A.O."/>
            <person name="De Jong A."/>
            <person name="Holsappel S."/>
            <person name="Eijlander R.T."/>
            <person name="Kuipers O.P."/>
        </authorList>
    </citation>
    <scope>NUCLEOTIDE SEQUENCE [LARGE SCALE GENOMIC DNA]</scope>
    <source>
        <strain evidence="2 3">B4110</strain>
    </source>
</reference>
<dbReference type="InterPro" id="IPR041633">
    <property type="entry name" value="Polbeta"/>
</dbReference>
<proteinExistence type="predicted"/>
<dbReference type="AlphaFoldDB" id="A0A150MEF3"/>
<dbReference type="Proteomes" id="UP000075324">
    <property type="component" value="Unassembled WGS sequence"/>
</dbReference>
<feature type="domain" description="Polymerase beta nucleotidyltransferase" evidence="1">
    <location>
        <begin position="10"/>
        <end position="100"/>
    </location>
</feature>
<gene>
    <name evidence="2" type="ORF">B4110_1870</name>
</gene>
<dbReference type="Gene3D" id="3.30.460.10">
    <property type="entry name" value="Beta Polymerase, domain 2"/>
    <property type="match status" value="1"/>
</dbReference>
<dbReference type="PANTHER" id="PTHR43852">
    <property type="entry name" value="NUCLEOTIDYLTRANSFERASE"/>
    <property type="match status" value="1"/>
</dbReference>
<sequence length="136" mass="15725">MLTEQIEPIIIEVLTETVSPYLIYLFGSTVAGHIHQDSDIDIAFLSDQKQLDHYERFMVAQELASRLHRDVDLVDLKQASTVFQAQVVSNGKVIYCTNEQKKAEYEWRALKMYAKLNEERAEILRNINESGSVYEK</sequence>
<dbReference type="SUPFAM" id="SSF81301">
    <property type="entry name" value="Nucleotidyltransferase"/>
    <property type="match status" value="1"/>
</dbReference>
<dbReference type="CDD" id="cd05403">
    <property type="entry name" value="NT_KNTase_like"/>
    <property type="match status" value="1"/>
</dbReference>
<comment type="caution">
    <text evidence="2">The sequence shown here is derived from an EMBL/GenBank/DDBJ whole genome shotgun (WGS) entry which is preliminary data.</text>
</comment>
<dbReference type="NCBIfam" id="NF047752">
    <property type="entry name" value="MntA_antitoxin"/>
    <property type="match status" value="1"/>
</dbReference>
<protein>
    <recommendedName>
        <fullName evidence="1">Polymerase beta nucleotidyltransferase domain-containing protein</fullName>
    </recommendedName>
</protein>
<evidence type="ECO:0000259" key="1">
    <source>
        <dbReference type="Pfam" id="PF18765"/>
    </source>
</evidence>
<accession>A0A150MEF3</accession>
<evidence type="ECO:0000313" key="2">
    <source>
        <dbReference type="EMBL" id="KYD22947.1"/>
    </source>
</evidence>
<dbReference type="InterPro" id="IPR043519">
    <property type="entry name" value="NT_sf"/>
</dbReference>
<name>A0A150MEF3_9BACL</name>
<dbReference type="InterPro" id="IPR052930">
    <property type="entry name" value="TA_antitoxin_MntA"/>
</dbReference>
<dbReference type="EMBL" id="LQYW01000172">
    <property type="protein sequence ID" value="KYD22947.1"/>
    <property type="molecule type" value="Genomic_DNA"/>
</dbReference>
<dbReference type="PATRIC" id="fig|153151.4.peg.1951"/>
<dbReference type="Pfam" id="PF18765">
    <property type="entry name" value="Polbeta"/>
    <property type="match status" value="1"/>
</dbReference>
<organism evidence="2 3">
    <name type="scientific">Parageobacillus toebii</name>
    <dbReference type="NCBI Taxonomy" id="153151"/>
    <lineage>
        <taxon>Bacteria</taxon>
        <taxon>Bacillati</taxon>
        <taxon>Bacillota</taxon>
        <taxon>Bacilli</taxon>
        <taxon>Bacillales</taxon>
        <taxon>Anoxybacillaceae</taxon>
        <taxon>Parageobacillus</taxon>
    </lineage>
</organism>